<organism evidence="2">
    <name type="scientific">Oikopleura dioica</name>
    <name type="common">Tunicate</name>
    <dbReference type="NCBI Taxonomy" id="34765"/>
    <lineage>
        <taxon>Eukaryota</taxon>
        <taxon>Metazoa</taxon>
        <taxon>Chordata</taxon>
        <taxon>Tunicata</taxon>
        <taxon>Appendicularia</taxon>
        <taxon>Copelata</taxon>
        <taxon>Oikopleuridae</taxon>
        <taxon>Oikopleura</taxon>
    </lineage>
</organism>
<dbReference type="OrthoDB" id="10468046at2759"/>
<feature type="compositionally biased region" description="Basic and acidic residues" evidence="1">
    <location>
        <begin position="292"/>
        <end position="304"/>
    </location>
</feature>
<dbReference type="InParanoid" id="E4WSH5"/>
<feature type="compositionally biased region" description="Basic and acidic residues" evidence="1">
    <location>
        <begin position="312"/>
        <end position="321"/>
    </location>
</feature>
<evidence type="ECO:0000313" key="3">
    <source>
        <dbReference type="Proteomes" id="UP000001307"/>
    </source>
</evidence>
<reference evidence="2" key="1">
    <citation type="journal article" date="2010" name="Science">
        <title>Plasticity of animal genome architecture unmasked by rapid evolution of a pelagic tunicate.</title>
        <authorList>
            <person name="Denoeud F."/>
            <person name="Henriet S."/>
            <person name="Mungpakdee S."/>
            <person name="Aury J.M."/>
            <person name="Da Silva C."/>
            <person name="Brinkmann H."/>
            <person name="Mikhaleva J."/>
            <person name="Olsen L.C."/>
            <person name="Jubin C."/>
            <person name="Canestro C."/>
            <person name="Bouquet J.M."/>
            <person name="Danks G."/>
            <person name="Poulain J."/>
            <person name="Campsteijn C."/>
            <person name="Adamski M."/>
            <person name="Cross I."/>
            <person name="Yadetie F."/>
            <person name="Muffato M."/>
            <person name="Louis A."/>
            <person name="Butcher S."/>
            <person name="Tsagkogeorga G."/>
            <person name="Konrad A."/>
            <person name="Singh S."/>
            <person name="Jensen M.F."/>
            <person name="Cong E.H."/>
            <person name="Eikeseth-Otteraa H."/>
            <person name="Noel B."/>
            <person name="Anthouard V."/>
            <person name="Porcel B.M."/>
            <person name="Kachouri-Lafond R."/>
            <person name="Nishino A."/>
            <person name="Ugolini M."/>
            <person name="Chourrout P."/>
            <person name="Nishida H."/>
            <person name="Aasland R."/>
            <person name="Huzurbazar S."/>
            <person name="Westhof E."/>
            <person name="Delsuc F."/>
            <person name="Lehrach H."/>
            <person name="Reinhardt R."/>
            <person name="Weissenbach J."/>
            <person name="Roy S.W."/>
            <person name="Artiguenave F."/>
            <person name="Postlethwait J.H."/>
            <person name="Manak J.R."/>
            <person name="Thompson E.M."/>
            <person name="Jaillon O."/>
            <person name="Du Pasquier L."/>
            <person name="Boudinot P."/>
            <person name="Liberles D.A."/>
            <person name="Volff J.N."/>
            <person name="Philippe H."/>
            <person name="Lenhard B."/>
            <person name="Roest Crollius H."/>
            <person name="Wincker P."/>
            <person name="Chourrout D."/>
        </authorList>
    </citation>
    <scope>NUCLEOTIDE SEQUENCE [LARGE SCALE GENOMIC DNA]</scope>
</reference>
<proteinExistence type="predicted"/>
<evidence type="ECO:0000313" key="2">
    <source>
        <dbReference type="EMBL" id="CBY20708.1"/>
    </source>
</evidence>
<dbReference type="Proteomes" id="UP000001307">
    <property type="component" value="Unassembled WGS sequence"/>
</dbReference>
<feature type="region of interest" description="Disordered" evidence="1">
    <location>
        <begin position="264"/>
        <end position="388"/>
    </location>
</feature>
<sequence length="388" mass="43250">MSDFNTKKIELRLLQRQLGKYEPVPATTDPLFGHYEALKNEILAAEKAIVEIAMNEDVKPDIRTADTTPNAWQETTLMTSYIANLKFSGKSDEDCENLVTKLKAFGQACPGTSFLTIWNAVQPVLPANIIRTLQGKDIQTLSDLKKVISSTYGSHSNIHQKLETFFNKQKNYKTPFPQHQSDLQASLAGIASVHKEWLRRRACLSRAGALENRPYEPTYDDALELVNFLKLLTDIRTQEEQLFRTISIELSSILTPEQLATRAEQVRQQVTSNTSFNAASRGKKNSRPGSNDSRKNKNADKGSKDASPSPKNRSDKNDKKSQGGRKSYGGQAKPAQKQSKYGAHYTTFDDEQSDEDGAFQLRDATGNEEQFFSDASGDESVITDGAKN</sequence>
<name>E4WSH5_OIKDI</name>
<dbReference type="AlphaFoldDB" id="E4WSH5"/>
<evidence type="ECO:0000256" key="1">
    <source>
        <dbReference type="SAM" id="MobiDB-lite"/>
    </source>
</evidence>
<dbReference type="EMBL" id="FN653015">
    <property type="protein sequence ID" value="CBY20708.1"/>
    <property type="molecule type" value="Genomic_DNA"/>
</dbReference>
<feature type="compositionally biased region" description="Acidic residues" evidence="1">
    <location>
        <begin position="348"/>
        <end position="357"/>
    </location>
</feature>
<protein>
    <submittedName>
        <fullName evidence="2">Uncharacterized protein</fullName>
    </submittedName>
</protein>
<feature type="compositionally biased region" description="Polar residues" evidence="1">
    <location>
        <begin position="266"/>
        <end position="278"/>
    </location>
</feature>
<accession>E4WSH5</accession>
<gene>
    <name evidence="2" type="ORF">GSOID_T00000711001</name>
</gene>
<keyword evidence="3" id="KW-1185">Reference proteome</keyword>